<dbReference type="Gene3D" id="2.170.140.10">
    <property type="entry name" value="Chitin binding domain"/>
    <property type="match status" value="1"/>
</dbReference>
<sequence>MASNDSPTGTESNLYLKACTMSTGGSYSAEMVSDDTANSATGIESNINDGYTAISDTSRKRNRRLPMPPAFKPHRPKKNITLLCQSCKELCSYCVGSRLILSIPLLLLAMAAFGVVVYFLATSTIGPDPTSFPSRTVEPPQEPGVLEGSKGTLKFVMLPVQSPEVLNLLQESIGQTITILQNVKINFTNGTWSFDGREISVWISVTDKINFHIFLNMDISNSQCRHAGKYFVLISGSHGKAEESLLYNVKAACPCESEYGLNSGRALKCELKVKGETTVRFNKVSGKNSIPILYQTGIRIPDNVPERDRFSAMWNRSGTLTTSINFTPVQCHHEGNYSLTVTSRAGIQLHYTYVRVIDHPNEPIISTPKGLIEGSEENIVQCQATTGCKNASLIVEVTEEKGNEYVVYVPWATTNLTSNYYQEGSIWKANASLKLTETMTNNLKKKCLRCTYSIGDKRYYSKQPICINPIPADFCKKRMPNCRYLHPYDCNKFITCITVPVESTCQAGLHYHSNLDNCTGSCVHPAQANCSIKLWEDCYCGDN</sequence>
<feature type="region of interest" description="Disordered" evidence="1">
    <location>
        <begin position="51"/>
        <end position="71"/>
    </location>
</feature>
<dbReference type="SUPFAM" id="SSF57625">
    <property type="entry name" value="Invertebrate chitin-binding proteins"/>
    <property type="match status" value="1"/>
</dbReference>
<reference evidence="4" key="3">
    <citation type="submission" date="2023-05" db="EMBL/GenBank/DDBJ databases">
        <authorList>
            <person name="Smith C.H."/>
        </authorList>
    </citation>
    <scope>NUCLEOTIDE SEQUENCE</scope>
    <source>
        <strain evidence="4">CHS0354</strain>
        <tissue evidence="4">Mantle</tissue>
    </source>
</reference>
<feature type="transmembrane region" description="Helical" evidence="2">
    <location>
        <begin position="99"/>
        <end position="121"/>
    </location>
</feature>
<keyword evidence="2" id="KW-0472">Membrane</keyword>
<dbReference type="AlphaFoldDB" id="A0AAE0SLM6"/>
<evidence type="ECO:0000256" key="2">
    <source>
        <dbReference type="SAM" id="Phobius"/>
    </source>
</evidence>
<dbReference type="InterPro" id="IPR036508">
    <property type="entry name" value="Chitin-bd_dom_sf"/>
</dbReference>
<dbReference type="SMART" id="SM00494">
    <property type="entry name" value="ChtBD2"/>
    <property type="match status" value="1"/>
</dbReference>
<dbReference type="Proteomes" id="UP001195483">
    <property type="component" value="Unassembled WGS sequence"/>
</dbReference>
<proteinExistence type="predicted"/>
<dbReference type="InterPro" id="IPR036179">
    <property type="entry name" value="Ig-like_dom_sf"/>
</dbReference>
<evidence type="ECO:0000313" key="4">
    <source>
        <dbReference type="EMBL" id="KAK3594200.1"/>
    </source>
</evidence>
<dbReference type="GO" id="GO:0005576">
    <property type="term" value="C:extracellular region"/>
    <property type="evidence" value="ECO:0007669"/>
    <property type="project" value="InterPro"/>
</dbReference>
<keyword evidence="5" id="KW-1185">Reference proteome</keyword>
<evidence type="ECO:0000313" key="5">
    <source>
        <dbReference type="Proteomes" id="UP001195483"/>
    </source>
</evidence>
<feature type="domain" description="Chitin-binding type-2" evidence="3">
    <location>
        <begin position="472"/>
        <end position="532"/>
    </location>
</feature>
<dbReference type="GO" id="GO:0008061">
    <property type="term" value="F:chitin binding"/>
    <property type="evidence" value="ECO:0007669"/>
    <property type="project" value="InterPro"/>
</dbReference>
<dbReference type="Pfam" id="PF01607">
    <property type="entry name" value="CBM_14"/>
    <property type="match status" value="1"/>
</dbReference>
<accession>A0AAE0SLM6</accession>
<protein>
    <recommendedName>
        <fullName evidence="3">Chitin-binding type-2 domain-containing protein</fullName>
    </recommendedName>
</protein>
<evidence type="ECO:0000256" key="1">
    <source>
        <dbReference type="SAM" id="MobiDB-lite"/>
    </source>
</evidence>
<dbReference type="PROSITE" id="PS50940">
    <property type="entry name" value="CHIT_BIND_II"/>
    <property type="match status" value="1"/>
</dbReference>
<gene>
    <name evidence="4" type="ORF">CHS0354_000067</name>
</gene>
<organism evidence="4 5">
    <name type="scientific">Potamilus streckersoni</name>
    <dbReference type="NCBI Taxonomy" id="2493646"/>
    <lineage>
        <taxon>Eukaryota</taxon>
        <taxon>Metazoa</taxon>
        <taxon>Spiralia</taxon>
        <taxon>Lophotrochozoa</taxon>
        <taxon>Mollusca</taxon>
        <taxon>Bivalvia</taxon>
        <taxon>Autobranchia</taxon>
        <taxon>Heteroconchia</taxon>
        <taxon>Palaeoheterodonta</taxon>
        <taxon>Unionida</taxon>
        <taxon>Unionoidea</taxon>
        <taxon>Unionidae</taxon>
        <taxon>Ambleminae</taxon>
        <taxon>Lampsilini</taxon>
        <taxon>Potamilus</taxon>
    </lineage>
</organism>
<dbReference type="InterPro" id="IPR002557">
    <property type="entry name" value="Chitin-bd_dom"/>
</dbReference>
<dbReference type="SUPFAM" id="SSF48726">
    <property type="entry name" value="Immunoglobulin"/>
    <property type="match status" value="1"/>
</dbReference>
<keyword evidence="2" id="KW-0812">Transmembrane</keyword>
<reference evidence="4" key="1">
    <citation type="journal article" date="2021" name="Genome Biol. Evol.">
        <title>A High-Quality Reference Genome for a Parasitic Bivalve with Doubly Uniparental Inheritance (Bivalvia: Unionida).</title>
        <authorList>
            <person name="Smith C.H."/>
        </authorList>
    </citation>
    <scope>NUCLEOTIDE SEQUENCE</scope>
    <source>
        <strain evidence="4">CHS0354</strain>
    </source>
</reference>
<evidence type="ECO:0000259" key="3">
    <source>
        <dbReference type="PROSITE" id="PS50940"/>
    </source>
</evidence>
<name>A0AAE0SLM6_9BIVA</name>
<reference evidence="4" key="2">
    <citation type="journal article" date="2021" name="Genome Biol. Evol.">
        <title>Developing a high-quality reference genome for a parasitic bivalve with doubly uniparental inheritance (Bivalvia: Unionida).</title>
        <authorList>
            <person name="Smith C.H."/>
        </authorList>
    </citation>
    <scope>NUCLEOTIDE SEQUENCE</scope>
    <source>
        <strain evidence="4">CHS0354</strain>
        <tissue evidence="4">Mantle</tissue>
    </source>
</reference>
<dbReference type="EMBL" id="JAEAOA010000038">
    <property type="protein sequence ID" value="KAK3594200.1"/>
    <property type="molecule type" value="Genomic_DNA"/>
</dbReference>
<comment type="caution">
    <text evidence="4">The sequence shown here is derived from an EMBL/GenBank/DDBJ whole genome shotgun (WGS) entry which is preliminary data.</text>
</comment>
<keyword evidence="2" id="KW-1133">Transmembrane helix</keyword>